<dbReference type="EMBL" id="PPTF01000010">
    <property type="protein sequence ID" value="POB00307.1"/>
    <property type="molecule type" value="Genomic_DNA"/>
</dbReference>
<evidence type="ECO:0000313" key="2">
    <source>
        <dbReference type="Proteomes" id="UP000236416"/>
    </source>
</evidence>
<accession>A0A2K4MT70</accession>
<organism evidence="1 2">
    <name type="scientific">Chromobacterium sinusclupearum</name>
    <dbReference type="NCBI Taxonomy" id="2077146"/>
    <lineage>
        <taxon>Bacteria</taxon>
        <taxon>Pseudomonadati</taxon>
        <taxon>Pseudomonadota</taxon>
        <taxon>Betaproteobacteria</taxon>
        <taxon>Neisseriales</taxon>
        <taxon>Chromobacteriaceae</taxon>
        <taxon>Chromobacterium</taxon>
    </lineage>
</organism>
<sequence length="138" mass="15009">MTSISRNTSHPSVSQSPLHSQRWLVHSGMSTHPSHASLLAMAQLHAAFEALQVLLSQPDHADLRAPAAQLAHLCREIEHAVVESVCLLAQSQLGLQALLDLLSCLGEDIRLPSSRLKELLQPVDRQITASLGYLSKVL</sequence>
<dbReference type="InterPro" id="IPR009957">
    <property type="entry name" value="DUF1484"/>
</dbReference>
<evidence type="ECO:0000313" key="1">
    <source>
        <dbReference type="EMBL" id="POB00307.1"/>
    </source>
</evidence>
<dbReference type="AlphaFoldDB" id="A0A2K4MT70"/>
<keyword evidence="2" id="KW-1185">Reference proteome</keyword>
<reference evidence="1 2" key="1">
    <citation type="submission" date="2018-01" db="EMBL/GenBank/DDBJ databases">
        <title>Genomic Sequence of Chromobacterium MWU13-2610 from wild cranberry bogs within the Cape Cod National Seashore.</title>
        <authorList>
            <person name="O'Hara-Hanley K."/>
            <person name="Soby S."/>
            <person name="Harrison A."/>
        </authorList>
    </citation>
    <scope>NUCLEOTIDE SEQUENCE [LARGE SCALE GENOMIC DNA]</scope>
    <source>
        <strain evidence="1 2">MWU13-2610</strain>
    </source>
</reference>
<dbReference type="Proteomes" id="UP000236416">
    <property type="component" value="Unassembled WGS sequence"/>
</dbReference>
<proteinExistence type="predicted"/>
<comment type="caution">
    <text evidence="1">The sequence shown here is derived from an EMBL/GenBank/DDBJ whole genome shotgun (WGS) entry which is preliminary data.</text>
</comment>
<dbReference type="Pfam" id="PF07363">
    <property type="entry name" value="DUF1484"/>
    <property type="match status" value="1"/>
</dbReference>
<protein>
    <submittedName>
        <fullName evidence="1">DUF1484 domain-containing protein</fullName>
    </submittedName>
</protein>
<name>A0A2K4MT70_9NEIS</name>
<gene>
    <name evidence="1" type="ORF">C2134_02595</name>
</gene>